<evidence type="ECO:0000256" key="5">
    <source>
        <dbReference type="SAM" id="Phobius"/>
    </source>
</evidence>
<keyword evidence="3 5" id="KW-1133">Transmembrane helix</keyword>
<accession>T0ZYI7</accession>
<dbReference type="InterPro" id="IPR011701">
    <property type="entry name" value="MFS"/>
</dbReference>
<feature type="transmembrane region" description="Helical" evidence="5">
    <location>
        <begin position="90"/>
        <end position="112"/>
    </location>
</feature>
<proteinExistence type="predicted"/>
<evidence type="ECO:0000313" key="7">
    <source>
        <dbReference type="EMBL" id="EQD34975.1"/>
    </source>
</evidence>
<comment type="caution">
    <text evidence="7">The sequence shown here is derived from an EMBL/GenBank/DDBJ whole genome shotgun (WGS) entry which is preliminary data.</text>
</comment>
<gene>
    <name evidence="7" type="ORF">B1A_18493</name>
</gene>
<feature type="transmembrane region" description="Helical" evidence="5">
    <location>
        <begin position="63"/>
        <end position="84"/>
    </location>
</feature>
<dbReference type="CDD" id="cd17321">
    <property type="entry name" value="MFS_MMR_MDR_like"/>
    <property type="match status" value="1"/>
</dbReference>
<reference evidence="7" key="1">
    <citation type="submission" date="2013-08" db="EMBL/GenBank/DDBJ databases">
        <authorList>
            <person name="Mendez C."/>
            <person name="Richter M."/>
            <person name="Ferrer M."/>
            <person name="Sanchez J."/>
        </authorList>
    </citation>
    <scope>NUCLEOTIDE SEQUENCE</scope>
</reference>
<feature type="non-terminal residue" evidence="7">
    <location>
        <position position="188"/>
    </location>
</feature>
<dbReference type="PANTHER" id="PTHR23501:SF5">
    <property type="entry name" value="TRANSPORT PROTEIN"/>
    <property type="match status" value="1"/>
</dbReference>
<dbReference type="PROSITE" id="PS50850">
    <property type="entry name" value="MFS"/>
    <property type="match status" value="1"/>
</dbReference>
<dbReference type="Pfam" id="PF07690">
    <property type="entry name" value="MFS_1"/>
    <property type="match status" value="1"/>
</dbReference>
<dbReference type="GO" id="GO:0005886">
    <property type="term" value="C:plasma membrane"/>
    <property type="evidence" value="ECO:0007669"/>
    <property type="project" value="TreeGrafter"/>
</dbReference>
<evidence type="ECO:0000259" key="6">
    <source>
        <dbReference type="PROSITE" id="PS50850"/>
    </source>
</evidence>
<dbReference type="EMBL" id="AUZX01013646">
    <property type="protein sequence ID" value="EQD34975.1"/>
    <property type="molecule type" value="Genomic_DNA"/>
</dbReference>
<feature type="domain" description="Major facilitator superfamily (MFS) profile" evidence="6">
    <location>
        <begin position="1"/>
        <end position="188"/>
    </location>
</feature>
<organism evidence="7">
    <name type="scientific">mine drainage metagenome</name>
    <dbReference type="NCBI Taxonomy" id="410659"/>
    <lineage>
        <taxon>unclassified sequences</taxon>
        <taxon>metagenomes</taxon>
        <taxon>ecological metagenomes</taxon>
    </lineage>
</organism>
<feature type="transmembrane region" description="Helical" evidence="5">
    <location>
        <begin position="30"/>
        <end position="51"/>
    </location>
</feature>
<keyword evidence="4 5" id="KW-0472">Membrane</keyword>
<dbReference type="PANTHER" id="PTHR23501">
    <property type="entry name" value="MAJOR FACILITATOR SUPERFAMILY"/>
    <property type="match status" value="1"/>
</dbReference>
<evidence type="ECO:0000256" key="3">
    <source>
        <dbReference type="ARBA" id="ARBA00022989"/>
    </source>
</evidence>
<reference evidence="7" key="2">
    <citation type="journal article" date="2014" name="ISME J.">
        <title>Microbial stratification in low pH oxic and suboxic macroscopic growths along an acid mine drainage.</title>
        <authorList>
            <person name="Mendez-Garcia C."/>
            <person name="Mesa V."/>
            <person name="Sprenger R.R."/>
            <person name="Richter M."/>
            <person name="Diez M.S."/>
            <person name="Solano J."/>
            <person name="Bargiela R."/>
            <person name="Golyshina O.V."/>
            <person name="Manteca A."/>
            <person name="Ramos J.L."/>
            <person name="Gallego J.R."/>
            <person name="Llorente I."/>
            <person name="Martins Dos Santos V.A."/>
            <person name="Jensen O.N."/>
            <person name="Pelaez A.I."/>
            <person name="Sanchez J."/>
            <person name="Ferrer M."/>
        </authorList>
    </citation>
    <scope>NUCLEOTIDE SEQUENCE</scope>
</reference>
<name>T0ZYI7_9ZZZZ</name>
<protein>
    <submittedName>
        <fullName evidence="7">Drug resistance transporter, EmrB/QacA subfamily</fullName>
    </submittedName>
</protein>
<keyword evidence="2 5" id="KW-0812">Transmembrane</keyword>
<sequence length="188" mass="20138">MVIMIGVLIAAVDTTIVILALPVMRADLHVGFASVVWVVLGYLLVITLLATQVGRLGDMFGRVRMYQAGFLVFILGSALCALSWNEASIIAFRLLQGVGGAFISAQSGAIIADTFPADRRGRAYGFTSIGWNVGAVLGILAGGVLVTFVSWRWIFWINVPIGAAALIMAFYVLPSDGRRRAAKARPPR</sequence>
<dbReference type="AlphaFoldDB" id="T0ZYI7"/>
<evidence type="ECO:0000256" key="2">
    <source>
        <dbReference type="ARBA" id="ARBA00022692"/>
    </source>
</evidence>
<evidence type="ECO:0000256" key="4">
    <source>
        <dbReference type="ARBA" id="ARBA00023136"/>
    </source>
</evidence>
<feature type="transmembrane region" description="Helical" evidence="5">
    <location>
        <begin position="153"/>
        <end position="173"/>
    </location>
</feature>
<evidence type="ECO:0000256" key="1">
    <source>
        <dbReference type="ARBA" id="ARBA00004141"/>
    </source>
</evidence>
<feature type="transmembrane region" description="Helical" evidence="5">
    <location>
        <begin position="7"/>
        <end position="24"/>
    </location>
</feature>
<dbReference type="SUPFAM" id="SSF103473">
    <property type="entry name" value="MFS general substrate transporter"/>
    <property type="match status" value="1"/>
</dbReference>
<dbReference type="InterPro" id="IPR020846">
    <property type="entry name" value="MFS_dom"/>
</dbReference>
<dbReference type="Gene3D" id="1.20.1720.10">
    <property type="entry name" value="Multidrug resistance protein D"/>
    <property type="match status" value="1"/>
</dbReference>
<comment type="subcellular location">
    <subcellularLocation>
        <location evidence="1">Membrane</location>
        <topology evidence="1">Multi-pass membrane protein</topology>
    </subcellularLocation>
</comment>
<dbReference type="GO" id="GO:0022857">
    <property type="term" value="F:transmembrane transporter activity"/>
    <property type="evidence" value="ECO:0007669"/>
    <property type="project" value="InterPro"/>
</dbReference>
<feature type="transmembrane region" description="Helical" evidence="5">
    <location>
        <begin position="124"/>
        <end position="147"/>
    </location>
</feature>
<dbReference type="InterPro" id="IPR036259">
    <property type="entry name" value="MFS_trans_sf"/>
</dbReference>